<reference evidence="1 2" key="1">
    <citation type="journal article" date="2021" name="Hortic Res">
        <title>High-quality reference genome and annotation aids understanding of berry development for evergreen blueberry (Vaccinium darrowii).</title>
        <authorList>
            <person name="Yu J."/>
            <person name="Hulse-Kemp A.M."/>
            <person name="Babiker E."/>
            <person name="Staton M."/>
        </authorList>
    </citation>
    <scope>NUCLEOTIDE SEQUENCE [LARGE SCALE GENOMIC DNA]</scope>
    <source>
        <strain evidence="2">cv. NJ 8807/NJ 8810</strain>
        <tissue evidence="1">Young leaf</tissue>
    </source>
</reference>
<sequence length="324" mass="37149">MVDGNGRHRWKTVVEDSDGNRGRRTVIDGNGGRRTMIYCNKGWRVVDGDQGKEGRVRERRKRTQKGENKGRMWQKQPQKSSYSESIKILEAHVQHANTLAAALPGDYDGDCIQFKLSYSTFAPFLLFLIEWMDYSCTDSLPSYLGILHILVYKVYIDGMPTMSSQDRKATLREFYAVVYPSLKQLEGFVNEFVQDNNARSQFPEALGIEAVEEKRDSSGNSNIERDEECGICMESCTKLVFPDCGHSMCNSCFHNWSLRSQSCPFCRGSLERVGSRDLWVLTSSTDVIDIVSLAKENLRLFYTYIENLPLMVPEPHLFLYDYLF</sequence>
<name>A0ACB7Z0N5_9ERIC</name>
<keyword evidence="2" id="KW-1185">Reference proteome</keyword>
<evidence type="ECO:0000313" key="1">
    <source>
        <dbReference type="EMBL" id="KAH7858694.1"/>
    </source>
</evidence>
<protein>
    <submittedName>
        <fullName evidence="1">Uncharacterized protein</fullName>
    </submittedName>
</protein>
<dbReference type="EMBL" id="CM037153">
    <property type="protein sequence ID" value="KAH7858694.1"/>
    <property type="molecule type" value="Genomic_DNA"/>
</dbReference>
<dbReference type="Proteomes" id="UP000828048">
    <property type="component" value="Chromosome 3"/>
</dbReference>
<evidence type="ECO:0000313" key="2">
    <source>
        <dbReference type="Proteomes" id="UP000828048"/>
    </source>
</evidence>
<comment type="caution">
    <text evidence="1">The sequence shown here is derived from an EMBL/GenBank/DDBJ whole genome shotgun (WGS) entry which is preliminary data.</text>
</comment>
<accession>A0ACB7Z0N5</accession>
<organism evidence="1 2">
    <name type="scientific">Vaccinium darrowii</name>
    <dbReference type="NCBI Taxonomy" id="229202"/>
    <lineage>
        <taxon>Eukaryota</taxon>
        <taxon>Viridiplantae</taxon>
        <taxon>Streptophyta</taxon>
        <taxon>Embryophyta</taxon>
        <taxon>Tracheophyta</taxon>
        <taxon>Spermatophyta</taxon>
        <taxon>Magnoliopsida</taxon>
        <taxon>eudicotyledons</taxon>
        <taxon>Gunneridae</taxon>
        <taxon>Pentapetalae</taxon>
        <taxon>asterids</taxon>
        <taxon>Ericales</taxon>
        <taxon>Ericaceae</taxon>
        <taxon>Vaccinioideae</taxon>
        <taxon>Vaccinieae</taxon>
        <taxon>Vaccinium</taxon>
    </lineage>
</organism>
<proteinExistence type="predicted"/>
<gene>
    <name evidence="1" type="ORF">Vadar_026832</name>
</gene>